<dbReference type="OrthoDB" id="2240714at2"/>
<dbReference type="PROSITE" id="PS51688">
    <property type="entry name" value="ICA"/>
    <property type="match status" value="1"/>
</dbReference>
<protein>
    <recommendedName>
        <fullName evidence="2">Peptidase S74 domain-containing protein</fullName>
    </recommendedName>
</protein>
<dbReference type="EMBL" id="CP017080">
    <property type="protein sequence ID" value="AOH53358.1"/>
    <property type="molecule type" value="Genomic_DNA"/>
</dbReference>
<evidence type="ECO:0000313" key="3">
    <source>
        <dbReference type="EMBL" id="AOH53358.1"/>
    </source>
</evidence>
<evidence type="ECO:0000259" key="2">
    <source>
        <dbReference type="PROSITE" id="PS51688"/>
    </source>
</evidence>
<keyword evidence="4" id="KW-1185">Reference proteome</keyword>
<name>A0A1B3XJG4_9BACI</name>
<feature type="domain" description="Peptidase S74" evidence="2">
    <location>
        <begin position="631"/>
        <end position="752"/>
    </location>
</feature>
<gene>
    <name evidence="3" type="ORF">ABE28_003260</name>
</gene>
<dbReference type="KEGG" id="bmur:ABE28_003260"/>
<dbReference type="STRING" id="264697.ABE28_003260"/>
<reference evidence="3 4" key="1">
    <citation type="submission" date="2016-08" db="EMBL/GenBank/DDBJ databases">
        <title>Complete genome sequence of Bacillus muralis G25-68, a strain with toxicity to nematodes.</title>
        <authorList>
            <person name="Zheng Z."/>
        </authorList>
    </citation>
    <scope>NUCLEOTIDE SEQUENCE [LARGE SCALE GENOMIC DNA]</scope>
    <source>
        <strain evidence="3 4">G25-68</strain>
    </source>
</reference>
<dbReference type="AlphaFoldDB" id="A0A1B3XJG4"/>
<accession>A0A1B3XJG4</accession>
<sequence>MNVLDNSPSTGYISWTGVNISYKGKTYKIADANTNLAYIYWKFSDPLSFYGSNTYPTLGDDDLLVFVNKSGTHLVVPNTTILDGSLFVPGSILANALAANSVTADKILAGAISAGKLSVNAVGADNIAANAVITDKLAAGAVDVGKIAAGAVTSNTIAANAIGANHIAANVITTNKMAIADFTNLVQVDSESFPNGNPTVDINNLRYFKIGPSAYSRLLLAQSIMQEFKVGDEYYFGGVGYKEAAITNVSVIIRYFYSDGSYANAGSAIVPLTASTAKFGIGVKITTDIDPVKTLSRIDISFEKDASTTGYFYMRQLEIRKRYAGELIVDGSITATQLKVDKLSALASDLGDMRGGTLNISNNNTNWIQGTTFVRMDKGQIWVTDKNPDDTDRKNADDLHIEDGALWMTRHGNDTYGEFGMSMAPHYFSYHQDDPVTGRTVYRTTLTAALFENPEITTETLNAKWANVNGLLEIVGALRIDGPIVMFGTGFFDMNNNQLQNVDRITFADAGGNEGLEWLGGNGWKIFESPDDASNAKGPLQFFTGTVRRATIGATGNFYITGNRFLIQNSGGSYEAEGTLVMKNASTGTELSIAGTSASPYIMSPALYSRTYSDAPNAFITSNGVLGRSTSASKYKIGIEKSKFDAHKILQLNPKTWYDKSATEAYADALTAELSGEEVDWDKVDIPEVKRVPGLIAEDVIEAGLPEYASYGPYKEDGTREVEGLMYDRLWTLLIPVVREQKEEIASLKDKIKQIETATEEKITTQQQTIENMAALMAKMEQRIAALEN</sequence>
<dbReference type="Proteomes" id="UP000077926">
    <property type="component" value="Chromosome"/>
</dbReference>
<organism evidence="3 4">
    <name type="scientific">Peribacillus muralis</name>
    <dbReference type="NCBI Taxonomy" id="264697"/>
    <lineage>
        <taxon>Bacteria</taxon>
        <taxon>Bacillati</taxon>
        <taxon>Bacillota</taxon>
        <taxon>Bacilli</taxon>
        <taxon>Bacillales</taxon>
        <taxon>Bacillaceae</taxon>
        <taxon>Peribacillus</taxon>
    </lineage>
</organism>
<dbReference type="RefSeq" id="WP_064463930.1">
    <property type="nucleotide sequence ID" value="NZ_CP017080.1"/>
</dbReference>
<dbReference type="InterPro" id="IPR030392">
    <property type="entry name" value="S74_ICA"/>
</dbReference>
<evidence type="ECO:0000313" key="4">
    <source>
        <dbReference type="Proteomes" id="UP000077926"/>
    </source>
</evidence>
<evidence type="ECO:0000256" key="1">
    <source>
        <dbReference type="SAM" id="Coils"/>
    </source>
</evidence>
<proteinExistence type="predicted"/>
<feature type="coiled-coil region" evidence="1">
    <location>
        <begin position="738"/>
        <end position="783"/>
    </location>
</feature>
<keyword evidence="1" id="KW-0175">Coiled coil</keyword>